<reference evidence="2 4" key="1">
    <citation type="submission" date="2015-01" db="EMBL/GenBank/DDBJ databases">
        <title>Genome sequences of high lactate-tolerant strain Salinicoccus roseus W12 with industrial interest.</title>
        <authorList>
            <person name="Wang H."/>
            <person name="Yu B."/>
        </authorList>
    </citation>
    <scope>NUCLEOTIDE SEQUENCE [LARGE SCALE GENOMIC DNA]</scope>
    <source>
        <strain evidence="2 4">W12</strain>
    </source>
</reference>
<dbReference type="STRING" id="45670.SN16_02795"/>
<organism evidence="2 4">
    <name type="scientific">Salinicoccus roseus</name>
    <dbReference type="NCBI Taxonomy" id="45670"/>
    <lineage>
        <taxon>Bacteria</taxon>
        <taxon>Bacillati</taxon>
        <taxon>Bacillota</taxon>
        <taxon>Bacilli</taxon>
        <taxon>Bacillales</taxon>
        <taxon>Staphylococcaceae</taxon>
        <taxon>Salinicoccus</taxon>
    </lineage>
</organism>
<dbReference type="AlphaFoldDB" id="A0A0C2HQ42"/>
<evidence type="ECO:0000313" key="5">
    <source>
        <dbReference type="Proteomes" id="UP000527860"/>
    </source>
</evidence>
<dbReference type="Pfam" id="PF24390">
    <property type="entry name" value="PRTase-CE"/>
    <property type="match status" value="1"/>
</dbReference>
<dbReference type="EMBL" id="JXII01000002">
    <property type="protein sequence ID" value="KIH71616.1"/>
    <property type="molecule type" value="Genomic_DNA"/>
</dbReference>
<gene>
    <name evidence="3" type="ORF">F7P68_0004110</name>
    <name evidence="2" type="ORF">SN16_02795</name>
</gene>
<sequence>MRDTGDLISSFLAAVSDYGNINFSDGHVERWLRQFPEEHHKVILTELVNILNGSYLSKMEMKRMISEIITDRNIFPESIEEVNFMDPEQAEGNQKMILQMFDEARSEAYGISMAKCGEGETASYIYIDEAIWSGGRFVDGLRRWVASFDDLQSIGRLDIIVFAVHTRDLDYITAQMERLLPHTRIYLRHFVEFSNRLDDAKKIFEGYWPSSGIGYNEETTDYISRIVKMRSNVRDEGVPILRKSGYPKSDAYFTGAMNRKLVEKLFLEKGVEIANHMMKPEVYMKPLGYDASRTLGFGSYYISHLNISDHCPLVLWWEEGGWYPLFPRKQA</sequence>
<dbReference type="RefSeq" id="WP_040105078.1">
    <property type="nucleotide sequence ID" value="NZ_JABEVU030000001.1"/>
</dbReference>
<dbReference type="Proteomes" id="UP000031546">
    <property type="component" value="Unassembled WGS sequence"/>
</dbReference>
<dbReference type="InterPro" id="IPR056920">
    <property type="entry name" value="PRTase-CE"/>
</dbReference>
<evidence type="ECO:0000259" key="1">
    <source>
        <dbReference type="Pfam" id="PF24390"/>
    </source>
</evidence>
<keyword evidence="5" id="KW-1185">Reference proteome</keyword>
<evidence type="ECO:0000313" key="4">
    <source>
        <dbReference type="Proteomes" id="UP000031546"/>
    </source>
</evidence>
<reference evidence="5" key="2">
    <citation type="submission" date="2020-04" db="EMBL/GenBank/DDBJ databases">
        <title>Genome analysis and biological profiling of marine Cellulosimicrobium funkei MOSEL-ME6.</title>
        <authorList>
            <person name="Tanveer F."/>
            <person name="Xie Y."/>
            <person name="Shinwari Z.K."/>
        </authorList>
    </citation>
    <scope>NUCLEOTIDE SEQUENCE [LARGE SCALE GENOMIC DNA]</scope>
    <source>
        <strain evidence="5">MOSEL-ME25</strain>
    </source>
</reference>
<proteinExistence type="predicted"/>
<feature type="domain" description="PRTase-CE" evidence="1">
    <location>
        <begin position="28"/>
        <end position="328"/>
    </location>
</feature>
<comment type="caution">
    <text evidence="2">The sequence shown here is derived from an EMBL/GenBank/DDBJ whole genome shotgun (WGS) entry which is preliminary data.</text>
</comment>
<dbReference type="Proteomes" id="UP000527860">
    <property type="component" value="Unassembled WGS sequence"/>
</dbReference>
<name>A0A0C2HQ42_9STAP</name>
<reference evidence="3" key="3">
    <citation type="submission" date="2020-04" db="EMBL/GenBank/DDBJ databases">
        <authorList>
            <person name="Tanveer F."/>
            <person name="Xie Y."/>
            <person name="Shinwari Z.K."/>
        </authorList>
    </citation>
    <scope>NUCLEOTIDE SEQUENCE</scope>
    <source>
        <strain evidence="3">MOSEL-ME25</strain>
    </source>
</reference>
<dbReference type="GeneID" id="77844467"/>
<evidence type="ECO:0000313" key="3">
    <source>
        <dbReference type="EMBL" id="MDB0579706.1"/>
    </source>
</evidence>
<dbReference type="OrthoDB" id="7753492at2"/>
<evidence type="ECO:0000313" key="2">
    <source>
        <dbReference type="EMBL" id="KIH71616.1"/>
    </source>
</evidence>
<dbReference type="EMBL" id="JABEVU030000001">
    <property type="protein sequence ID" value="MDB0579706.1"/>
    <property type="molecule type" value="Genomic_DNA"/>
</dbReference>
<reference evidence="3 5" key="4">
    <citation type="submission" date="2022-12" db="EMBL/GenBank/DDBJ databases">
        <title>Genome analysis and biological profiling of marine Salinicoccus roseus MOSEL-ME25.</title>
        <authorList>
            <person name="Mirza F.T."/>
            <person name="Xie Y."/>
            <person name="Shinwari Z.K."/>
        </authorList>
    </citation>
    <scope>NUCLEOTIDE SEQUENCE [LARGE SCALE GENOMIC DNA]</scope>
    <source>
        <strain evidence="3 5">MOSEL-ME25</strain>
    </source>
</reference>
<protein>
    <recommendedName>
        <fullName evidence="1">PRTase-CE domain-containing protein</fullName>
    </recommendedName>
</protein>
<accession>A0A0C2HQ42</accession>